<dbReference type="GO" id="GO:0016747">
    <property type="term" value="F:acyltransferase activity, transferring groups other than amino-acyl groups"/>
    <property type="evidence" value="ECO:0007669"/>
    <property type="project" value="InterPro"/>
</dbReference>
<comment type="caution">
    <text evidence="3">The sequence shown here is derived from an EMBL/GenBank/DDBJ whole genome shotgun (WGS) entry which is preliminary data.</text>
</comment>
<keyword evidence="3" id="KW-0687">Ribonucleoprotein</keyword>
<dbReference type="EMBL" id="JACCBK010000001">
    <property type="protein sequence ID" value="NYD86370.1"/>
    <property type="molecule type" value="Genomic_DNA"/>
</dbReference>
<dbReference type="Proteomes" id="UP000577956">
    <property type="component" value="Unassembled WGS sequence"/>
</dbReference>
<accession>A0A7Y9FFQ9</accession>
<keyword evidence="5" id="KW-1185">Reference proteome</keyword>
<sequence length="204" mass="22329">MPAVAAPAVLRPFHPSDLAGMYRVCLRTGDAGGDATRLYRQPELLGHLYAGPYPVADPGLTFVVVDEQGVGGYVVGTADTARFDDWLEEHWWPPLRAAHPRVGDPGDGTQDHVLVERIHAWERVVPPEGFPAHLHVDLLPHLQGQGWGRRLIGALADALRERGVPGLHLGVSAANTSAIAFYERLGFTTETAYPWGRRMVLPLR</sequence>
<dbReference type="InterPro" id="IPR016181">
    <property type="entry name" value="Acyl_CoA_acyltransferase"/>
</dbReference>
<dbReference type="InterPro" id="IPR051822">
    <property type="entry name" value="Glycosyl_Hydrolase_84"/>
</dbReference>
<dbReference type="PROSITE" id="PS51186">
    <property type="entry name" value="GNAT"/>
    <property type="match status" value="1"/>
</dbReference>
<keyword evidence="3" id="KW-0689">Ribosomal protein</keyword>
<evidence type="ECO:0000313" key="5">
    <source>
        <dbReference type="Proteomes" id="UP000618382"/>
    </source>
</evidence>
<evidence type="ECO:0000259" key="1">
    <source>
        <dbReference type="PROSITE" id="PS51186"/>
    </source>
</evidence>
<reference evidence="3 4" key="1">
    <citation type="submission" date="2020-07" db="EMBL/GenBank/DDBJ databases">
        <title>Sequencing the genomes of 1000 actinobacteria strains.</title>
        <authorList>
            <person name="Klenk H.-P."/>
        </authorList>
    </citation>
    <scope>NUCLEOTIDE SEQUENCE [LARGE SCALE GENOMIC DNA]</scope>
    <source>
        <strain evidence="3 4">DSM 24482</strain>
    </source>
</reference>
<dbReference type="InterPro" id="IPR000182">
    <property type="entry name" value="GNAT_dom"/>
</dbReference>
<dbReference type="Proteomes" id="UP000618382">
    <property type="component" value="Unassembled WGS sequence"/>
</dbReference>
<dbReference type="RefSeq" id="WP_308439090.1">
    <property type="nucleotide sequence ID" value="NZ_BAABFI010000001.1"/>
</dbReference>
<name>A0A7Y9FFQ9_9CELL</name>
<dbReference type="EMBL" id="BONN01000004">
    <property type="protein sequence ID" value="GIG32739.1"/>
    <property type="molecule type" value="Genomic_DNA"/>
</dbReference>
<feature type="domain" description="N-acetyltransferase" evidence="1">
    <location>
        <begin position="60"/>
        <end position="204"/>
    </location>
</feature>
<protein>
    <submittedName>
        <fullName evidence="3">Ribosomal protein S18 acetylase RimI-like enzyme</fullName>
    </submittedName>
</protein>
<dbReference type="PANTHER" id="PTHR13170">
    <property type="entry name" value="O-GLCNACASE"/>
    <property type="match status" value="1"/>
</dbReference>
<dbReference type="GO" id="GO:0005840">
    <property type="term" value="C:ribosome"/>
    <property type="evidence" value="ECO:0007669"/>
    <property type="project" value="UniProtKB-KW"/>
</dbReference>
<dbReference type="AlphaFoldDB" id="A0A7Y9FFQ9"/>
<evidence type="ECO:0000313" key="4">
    <source>
        <dbReference type="Proteomes" id="UP000577956"/>
    </source>
</evidence>
<dbReference type="SUPFAM" id="SSF55729">
    <property type="entry name" value="Acyl-CoA N-acyltransferases (Nat)"/>
    <property type="match status" value="1"/>
</dbReference>
<organism evidence="3 4">
    <name type="scientific">Cellulomonas oligotrophica</name>
    <dbReference type="NCBI Taxonomy" id="931536"/>
    <lineage>
        <taxon>Bacteria</taxon>
        <taxon>Bacillati</taxon>
        <taxon>Actinomycetota</taxon>
        <taxon>Actinomycetes</taxon>
        <taxon>Micrococcales</taxon>
        <taxon>Cellulomonadaceae</taxon>
        <taxon>Cellulomonas</taxon>
    </lineage>
</organism>
<gene>
    <name evidence="3" type="ORF">BKA21_001919</name>
    <name evidence="2" type="ORF">Col01nite_18980</name>
</gene>
<dbReference type="CDD" id="cd04301">
    <property type="entry name" value="NAT_SF"/>
    <property type="match status" value="1"/>
</dbReference>
<dbReference type="Pfam" id="PF00583">
    <property type="entry name" value="Acetyltransf_1"/>
    <property type="match status" value="1"/>
</dbReference>
<proteinExistence type="predicted"/>
<evidence type="ECO:0000313" key="3">
    <source>
        <dbReference type="EMBL" id="NYD86370.1"/>
    </source>
</evidence>
<evidence type="ECO:0000313" key="2">
    <source>
        <dbReference type="EMBL" id="GIG32739.1"/>
    </source>
</evidence>
<dbReference type="Gene3D" id="3.40.630.30">
    <property type="match status" value="1"/>
</dbReference>
<reference evidence="2 5" key="2">
    <citation type="submission" date="2021-01" db="EMBL/GenBank/DDBJ databases">
        <title>Whole genome shotgun sequence of Cellulomonas oligotrophica NBRC 109435.</title>
        <authorList>
            <person name="Komaki H."/>
            <person name="Tamura T."/>
        </authorList>
    </citation>
    <scope>NUCLEOTIDE SEQUENCE [LARGE SCALE GENOMIC DNA]</scope>
    <source>
        <strain evidence="2 5">NBRC 109435</strain>
    </source>
</reference>
<dbReference type="PANTHER" id="PTHR13170:SF16">
    <property type="entry name" value="PROTEIN O-GLCNACASE"/>
    <property type="match status" value="1"/>
</dbReference>